<proteinExistence type="predicted"/>
<feature type="coiled-coil region" evidence="1">
    <location>
        <begin position="299"/>
        <end position="330"/>
    </location>
</feature>
<feature type="compositionally biased region" description="Basic and acidic residues" evidence="2">
    <location>
        <begin position="43"/>
        <end position="62"/>
    </location>
</feature>
<feature type="region of interest" description="Disordered" evidence="2">
    <location>
        <begin position="1"/>
        <end position="78"/>
    </location>
</feature>
<evidence type="ECO:0000256" key="1">
    <source>
        <dbReference type="SAM" id="Coils"/>
    </source>
</evidence>
<evidence type="ECO:0000313" key="3">
    <source>
        <dbReference type="EMBL" id="KAL2844761.1"/>
    </source>
</evidence>
<keyword evidence="1" id="KW-0175">Coiled coil</keyword>
<gene>
    <name evidence="3" type="ORF">BJY01DRAFT_214785</name>
</gene>
<sequence length="355" mass="39158">MGMVDQDIPMGYTTSSHPSDEKDTKNEHPELVFIPWAVDQPETTDKDSISTQEKDEEVKEPGDLSSSTSLAPFPPDEPLQIDPVNLMSLSQTFHILPTPEDGDDLETTVNKVSSLAEVVQQGNSLALWTGMKLAPETAQDAESIAKTQMTVDERRSYEVWKEWAASRNNDPTATTTTAADTTTTVGNASISSPSNEGTRTSQTRFRLPAFNWEANIAPVPQGAQSSKKFAQRAAAMDIVFGHQGATPENAAWLTYNLVPILPLVKAVTKISNMERHFRENKNKNTSSVQGLSGVEAAEMETARRIVAAAERNMNRELERLRRMTRELNRSNTIIKARMRELEGKNSKDAGLGKDI</sequence>
<dbReference type="Proteomes" id="UP001610446">
    <property type="component" value="Unassembled WGS sequence"/>
</dbReference>
<evidence type="ECO:0000313" key="4">
    <source>
        <dbReference type="Proteomes" id="UP001610446"/>
    </source>
</evidence>
<accession>A0ABR4JXI4</accession>
<dbReference type="EMBL" id="JBFXLU010000078">
    <property type="protein sequence ID" value="KAL2844761.1"/>
    <property type="molecule type" value="Genomic_DNA"/>
</dbReference>
<evidence type="ECO:0000256" key="2">
    <source>
        <dbReference type="SAM" id="MobiDB-lite"/>
    </source>
</evidence>
<feature type="compositionally biased region" description="Basic and acidic residues" evidence="2">
    <location>
        <begin position="18"/>
        <end position="30"/>
    </location>
</feature>
<keyword evidence="4" id="KW-1185">Reference proteome</keyword>
<name>A0ABR4JXI4_9EURO</name>
<reference evidence="3 4" key="1">
    <citation type="submission" date="2024-07" db="EMBL/GenBank/DDBJ databases">
        <title>Section-level genome sequencing and comparative genomics of Aspergillus sections Usti and Cavernicolus.</title>
        <authorList>
            <consortium name="Lawrence Berkeley National Laboratory"/>
            <person name="Nybo J.L."/>
            <person name="Vesth T.C."/>
            <person name="Theobald S."/>
            <person name="Frisvad J.C."/>
            <person name="Larsen T.O."/>
            <person name="Kjaerboelling I."/>
            <person name="Rothschild-Mancinelli K."/>
            <person name="Lyhne E.K."/>
            <person name="Kogle M.E."/>
            <person name="Barry K."/>
            <person name="Clum A."/>
            <person name="Na H."/>
            <person name="Ledsgaard L."/>
            <person name="Lin J."/>
            <person name="Lipzen A."/>
            <person name="Kuo A."/>
            <person name="Riley R."/>
            <person name="Mondo S."/>
            <person name="Labutti K."/>
            <person name="Haridas S."/>
            <person name="Pangalinan J."/>
            <person name="Salamov A.A."/>
            <person name="Simmons B.A."/>
            <person name="Magnuson J.K."/>
            <person name="Chen J."/>
            <person name="Drula E."/>
            <person name="Henrissat B."/>
            <person name="Wiebenga A."/>
            <person name="Lubbers R.J."/>
            <person name="Gomes A.C."/>
            <person name="Makela M.R."/>
            <person name="Stajich J."/>
            <person name="Grigoriev I.V."/>
            <person name="Mortensen U.H."/>
            <person name="De Vries R.P."/>
            <person name="Baker S.E."/>
            <person name="Andersen M.R."/>
        </authorList>
    </citation>
    <scope>NUCLEOTIDE SEQUENCE [LARGE SCALE GENOMIC DNA]</scope>
    <source>
        <strain evidence="3 4">CBS 123904</strain>
    </source>
</reference>
<organism evidence="3 4">
    <name type="scientific">Aspergillus pseudoustus</name>
    <dbReference type="NCBI Taxonomy" id="1810923"/>
    <lineage>
        <taxon>Eukaryota</taxon>
        <taxon>Fungi</taxon>
        <taxon>Dikarya</taxon>
        <taxon>Ascomycota</taxon>
        <taxon>Pezizomycotina</taxon>
        <taxon>Eurotiomycetes</taxon>
        <taxon>Eurotiomycetidae</taxon>
        <taxon>Eurotiales</taxon>
        <taxon>Aspergillaceae</taxon>
        <taxon>Aspergillus</taxon>
        <taxon>Aspergillus subgen. Nidulantes</taxon>
    </lineage>
</organism>
<protein>
    <submittedName>
        <fullName evidence="3">Uncharacterized protein</fullName>
    </submittedName>
</protein>
<comment type="caution">
    <text evidence="3">The sequence shown here is derived from an EMBL/GenBank/DDBJ whole genome shotgun (WGS) entry which is preliminary data.</text>
</comment>